<name>K0EJY5_NOCB7</name>
<protein>
    <submittedName>
        <fullName evidence="1">Uncharacterized protein</fullName>
    </submittedName>
</protein>
<dbReference type="KEGG" id="nbr:O3I_008725"/>
<dbReference type="Proteomes" id="UP000006304">
    <property type="component" value="Chromosome"/>
</dbReference>
<proteinExistence type="predicted"/>
<keyword evidence="2" id="KW-1185">Reference proteome</keyword>
<organism evidence="1 2">
    <name type="scientific">Nocardia brasiliensis (strain ATCC 700358 / HUJEG-1)</name>
    <dbReference type="NCBI Taxonomy" id="1133849"/>
    <lineage>
        <taxon>Bacteria</taxon>
        <taxon>Bacillati</taxon>
        <taxon>Actinomycetota</taxon>
        <taxon>Actinomycetes</taxon>
        <taxon>Mycobacteriales</taxon>
        <taxon>Nocardiaceae</taxon>
        <taxon>Nocardia</taxon>
    </lineage>
</organism>
<dbReference type="EMBL" id="CP003876">
    <property type="protein sequence ID" value="AFT99707.1"/>
    <property type="molecule type" value="Genomic_DNA"/>
</dbReference>
<dbReference type="HOGENOM" id="CLU_2602474_0_0_11"/>
<dbReference type="AlphaFoldDB" id="K0EJY5"/>
<gene>
    <name evidence="1" type="ORF">O3I_008725</name>
</gene>
<evidence type="ECO:0000313" key="1">
    <source>
        <dbReference type="EMBL" id="AFT99707.1"/>
    </source>
</evidence>
<sequence>MCYWQENPAQHPYRVEDSRILGYSSGYFDVEVRNMDRRPASPAPRHRGIARGRGDPFGVALQRVASASWRDFTANEILV</sequence>
<evidence type="ECO:0000313" key="2">
    <source>
        <dbReference type="Proteomes" id="UP000006304"/>
    </source>
</evidence>
<reference evidence="1 2" key="1">
    <citation type="journal article" date="2012" name="J. Bacteriol.">
        <title>Complete genome sequence of Nocardia brasiliensis HUJEG-1.</title>
        <authorList>
            <person name="Vera-Cabrera L."/>
            <person name="Ortiz-Lopez R."/>
            <person name="Elizondo-Gonzalez R."/>
            <person name="Perez-Maya A.A."/>
            <person name="Ocampo-Candiani J."/>
        </authorList>
    </citation>
    <scope>NUCLEOTIDE SEQUENCE [LARGE SCALE GENOMIC DNA]</scope>
    <source>
        <strain evidence="2">ATCC 700358</strain>
    </source>
</reference>
<accession>K0EJY5</accession>